<feature type="domain" description="Methyl-accepting transducer" evidence="7">
    <location>
        <begin position="230"/>
        <end position="459"/>
    </location>
</feature>
<keyword evidence="2 6" id="KW-1133">Transmembrane helix</keyword>
<evidence type="ECO:0000259" key="8">
    <source>
        <dbReference type="PROSITE" id="PS50885"/>
    </source>
</evidence>
<evidence type="ECO:0000313" key="10">
    <source>
        <dbReference type="Proteomes" id="UP000612282"/>
    </source>
</evidence>
<evidence type="ECO:0000256" key="3">
    <source>
        <dbReference type="ARBA" id="ARBA00023224"/>
    </source>
</evidence>
<dbReference type="CDD" id="cd06225">
    <property type="entry name" value="HAMP"/>
    <property type="match status" value="1"/>
</dbReference>
<dbReference type="Pfam" id="PF00672">
    <property type="entry name" value="HAMP"/>
    <property type="match status" value="1"/>
</dbReference>
<dbReference type="InterPro" id="IPR004090">
    <property type="entry name" value="Chemotax_Me-accpt_rcpt"/>
</dbReference>
<evidence type="ECO:0000256" key="1">
    <source>
        <dbReference type="ARBA" id="ARBA00022692"/>
    </source>
</evidence>
<keyword evidence="6" id="KW-0472">Membrane</keyword>
<dbReference type="PANTHER" id="PTHR32089:SF112">
    <property type="entry name" value="LYSOZYME-LIKE PROTEIN-RELATED"/>
    <property type="match status" value="1"/>
</dbReference>
<dbReference type="PROSITE" id="PS50885">
    <property type="entry name" value="HAMP"/>
    <property type="match status" value="1"/>
</dbReference>
<dbReference type="InterPro" id="IPR004089">
    <property type="entry name" value="MCPsignal_dom"/>
</dbReference>
<dbReference type="EMBL" id="BOMG01000158">
    <property type="protein sequence ID" value="GID62034.1"/>
    <property type="molecule type" value="Genomic_DNA"/>
</dbReference>
<comment type="similarity">
    <text evidence="4">Belongs to the methyl-accepting chemotaxis (MCP) protein family.</text>
</comment>
<proteinExistence type="inferred from homology"/>
<evidence type="ECO:0000256" key="4">
    <source>
        <dbReference type="ARBA" id="ARBA00029447"/>
    </source>
</evidence>
<keyword evidence="3 5" id="KW-0807">Transducer</keyword>
<dbReference type="PANTHER" id="PTHR32089">
    <property type="entry name" value="METHYL-ACCEPTING CHEMOTAXIS PROTEIN MCPB"/>
    <property type="match status" value="1"/>
</dbReference>
<name>A0ABQ3XU39_9ACTN</name>
<dbReference type="SMART" id="SM00283">
    <property type="entry name" value="MA"/>
    <property type="match status" value="1"/>
</dbReference>
<dbReference type="PRINTS" id="PR00260">
    <property type="entry name" value="CHEMTRNSDUCR"/>
</dbReference>
<evidence type="ECO:0000256" key="6">
    <source>
        <dbReference type="SAM" id="Phobius"/>
    </source>
</evidence>
<evidence type="ECO:0000256" key="2">
    <source>
        <dbReference type="ARBA" id="ARBA00022989"/>
    </source>
</evidence>
<feature type="transmembrane region" description="Helical" evidence="6">
    <location>
        <begin position="152"/>
        <end position="172"/>
    </location>
</feature>
<evidence type="ECO:0000313" key="9">
    <source>
        <dbReference type="EMBL" id="GID62034.1"/>
    </source>
</evidence>
<evidence type="ECO:0000259" key="7">
    <source>
        <dbReference type="PROSITE" id="PS50111"/>
    </source>
</evidence>
<dbReference type="Proteomes" id="UP000612282">
    <property type="component" value="Unassembled WGS sequence"/>
</dbReference>
<gene>
    <name evidence="9" type="ORF">Aco03nite_104380</name>
</gene>
<comment type="caution">
    <text evidence="9">The sequence shown here is derived from an EMBL/GenBank/DDBJ whole genome shotgun (WGS) entry which is preliminary data.</text>
</comment>
<dbReference type="SMART" id="SM00304">
    <property type="entry name" value="HAMP"/>
    <property type="match status" value="1"/>
</dbReference>
<protein>
    <recommendedName>
        <fullName evidence="11">Methyl-accepting chemotaxis protein</fullName>
    </recommendedName>
</protein>
<keyword evidence="10" id="KW-1185">Reference proteome</keyword>
<organism evidence="9 10">
    <name type="scientific">Actinoplanes couchii</name>
    <dbReference type="NCBI Taxonomy" id="403638"/>
    <lineage>
        <taxon>Bacteria</taxon>
        <taxon>Bacillati</taxon>
        <taxon>Actinomycetota</taxon>
        <taxon>Actinomycetes</taxon>
        <taxon>Micromonosporales</taxon>
        <taxon>Micromonosporaceae</taxon>
        <taxon>Actinoplanes</taxon>
    </lineage>
</organism>
<sequence length="488" mass="49801">MYTQATMAEQAELTASLLRGKAALNHLDTRESELKVDAHRAAAGDDVTQDVADDIASVNEAFTALDDAGMPAGLDAQVAQVRDEVQGFTDFIAGFTRTAAEDPKVASGQTAQIGENNDVVDDALSALHDQIDAAVGREQADMQSTINRGRTISIVIALVGLALLIVLSIPLVRSILRPVTAVGRVIGALAAGDLTQRTGVSSRDEFGRMAASLDSTLDGLRESVTTMSGNADTLATASSELAEVAARIAGAAQSVTAQTGEADSAASEISFNVQTVAAGSEEMRAAIAEISNNASAAAQTAGTAVTEARTAGEVIRKLGESSAEIGNVIKVITAVAAQTNLLALNATIEAARAGEMGKGFAVVANEVKDLAQETAKATEDISARVAAIQADASNAVDVMDRISLVIEQINDYQTTIASAVEEQTATTAEMSRSIGEVSASSSVIAGSISDVATASASTLDGVNQANAAAGEVKTAAAALHSIVNRFTV</sequence>
<keyword evidence="1 6" id="KW-0812">Transmembrane</keyword>
<dbReference type="InterPro" id="IPR003660">
    <property type="entry name" value="HAMP_dom"/>
</dbReference>
<reference evidence="9 10" key="1">
    <citation type="submission" date="2021-01" db="EMBL/GenBank/DDBJ databases">
        <title>Whole genome shotgun sequence of Actinoplanes couchii NBRC 106145.</title>
        <authorList>
            <person name="Komaki H."/>
            <person name="Tamura T."/>
        </authorList>
    </citation>
    <scope>NUCLEOTIDE SEQUENCE [LARGE SCALE GENOMIC DNA]</scope>
    <source>
        <strain evidence="9 10">NBRC 106145</strain>
    </source>
</reference>
<dbReference type="Gene3D" id="1.10.287.950">
    <property type="entry name" value="Methyl-accepting chemotaxis protein"/>
    <property type="match status" value="1"/>
</dbReference>
<accession>A0ABQ3XU39</accession>
<evidence type="ECO:0008006" key="11">
    <source>
        <dbReference type="Google" id="ProtNLM"/>
    </source>
</evidence>
<dbReference type="Pfam" id="PF00015">
    <property type="entry name" value="MCPsignal"/>
    <property type="match status" value="1"/>
</dbReference>
<dbReference type="PROSITE" id="PS50111">
    <property type="entry name" value="CHEMOTAXIS_TRANSDUC_2"/>
    <property type="match status" value="1"/>
</dbReference>
<feature type="domain" description="HAMP" evidence="8">
    <location>
        <begin position="173"/>
        <end position="225"/>
    </location>
</feature>
<evidence type="ECO:0000256" key="5">
    <source>
        <dbReference type="PROSITE-ProRule" id="PRU00284"/>
    </source>
</evidence>
<dbReference type="SUPFAM" id="SSF58104">
    <property type="entry name" value="Methyl-accepting chemotaxis protein (MCP) signaling domain"/>
    <property type="match status" value="1"/>
</dbReference>